<dbReference type="GO" id="GO:0004867">
    <property type="term" value="F:serine-type endopeptidase inhibitor activity"/>
    <property type="evidence" value="ECO:0007669"/>
    <property type="project" value="InterPro"/>
</dbReference>
<dbReference type="PROSITE" id="PS50279">
    <property type="entry name" value="BPTI_KUNITZ_2"/>
    <property type="match status" value="1"/>
</dbReference>
<name>A0A0R3TT27_RODNA</name>
<keyword evidence="4" id="KW-1015">Disulfide bond</keyword>
<dbReference type="WBParaSite" id="HNAJ_0001084201-mRNA-1">
    <property type="protein sequence ID" value="HNAJ_0001084201-mRNA-1"/>
    <property type="gene ID" value="HNAJ_0001084201"/>
</dbReference>
<sequence length="153" mass="17606">MSDQEIYLGNWSLSKRLLNFNFRAYRVLFSHQRIYTLIIPFLYLAVCNQPIKRGNCLAYFPSWAFDKSVGRCVPFVYGGCGGNGNRFRNIEECENACSPSVRMASSLTKPICTSRSCDFRITTCIILFCPIVKCIFIFSYFLSFLLVLLAFCY</sequence>
<dbReference type="PANTHER" id="PTHR10083:SF217">
    <property type="entry name" value="BOOPHILIN-H2"/>
    <property type="match status" value="1"/>
</dbReference>
<reference evidence="9" key="1">
    <citation type="submission" date="2017-02" db="UniProtKB">
        <authorList>
            <consortium name="WormBaseParasite"/>
        </authorList>
    </citation>
    <scope>IDENTIFICATION</scope>
</reference>
<keyword evidence="2" id="KW-0964">Secreted</keyword>
<dbReference type="InterPro" id="IPR002223">
    <property type="entry name" value="Kunitz_BPTI"/>
</dbReference>
<dbReference type="PRINTS" id="PR00759">
    <property type="entry name" value="BASICPTASE"/>
</dbReference>
<keyword evidence="5" id="KW-1133">Transmembrane helix</keyword>
<evidence type="ECO:0000259" key="6">
    <source>
        <dbReference type="PROSITE" id="PS50279"/>
    </source>
</evidence>
<dbReference type="Gene3D" id="4.10.410.10">
    <property type="entry name" value="Pancreatic trypsin inhibitor Kunitz domain"/>
    <property type="match status" value="1"/>
</dbReference>
<dbReference type="FunFam" id="4.10.410.10:FF:000020">
    <property type="entry name" value="Collagen, type VI, alpha 3"/>
    <property type="match status" value="1"/>
</dbReference>
<reference evidence="7 8" key="2">
    <citation type="submission" date="2018-11" db="EMBL/GenBank/DDBJ databases">
        <authorList>
            <consortium name="Pathogen Informatics"/>
        </authorList>
    </citation>
    <scope>NUCLEOTIDE SEQUENCE [LARGE SCALE GENOMIC DNA]</scope>
</reference>
<feature type="transmembrane region" description="Helical" evidence="5">
    <location>
        <begin position="125"/>
        <end position="151"/>
    </location>
</feature>
<dbReference type="InterPro" id="IPR050098">
    <property type="entry name" value="TFPI/VKTCI-like"/>
</dbReference>
<keyword evidence="5" id="KW-0812">Transmembrane</keyword>
<protein>
    <submittedName>
        <fullName evidence="9">BPTI/Kunitz inhibitor domain-containing protein</fullName>
    </submittedName>
</protein>
<dbReference type="CDD" id="cd00109">
    <property type="entry name" value="Kunitz-type"/>
    <property type="match status" value="1"/>
</dbReference>
<evidence type="ECO:0000256" key="4">
    <source>
        <dbReference type="ARBA" id="ARBA00023157"/>
    </source>
</evidence>
<dbReference type="SUPFAM" id="SSF57362">
    <property type="entry name" value="BPTI-like"/>
    <property type="match status" value="1"/>
</dbReference>
<dbReference type="SMART" id="SM00131">
    <property type="entry name" value="KU"/>
    <property type="match status" value="1"/>
</dbReference>
<keyword evidence="8" id="KW-1185">Reference proteome</keyword>
<dbReference type="STRING" id="102285.A0A0R3TT27"/>
<dbReference type="InterPro" id="IPR036880">
    <property type="entry name" value="Kunitz_BPTI_sf"/>
</dbReference>
<dbReference type="Proteomes" id="UP000278807">
    <property type="component" value="Unassembled WGS sequence"/>
</dbReference>
<dbReference type="PANTHER" id="PTHR10083">
    <property type="entry name" value="KUNITZ-TYPE PROTEASE INHIBITOR-RELATED"/>
    <property type="match status" value="1"/>
</dbReference>
<dbReference type="Pfam" id="PF00014">
    <property type="entry name" value="Kunitz_BPTI"/>
    <property type="match status" value="1"/>
</dbReference>
<evidence type="ECO:0000256" key="2">
    <source>
        <dbReference type="ARBA" id="ARBA00022525"/>
    </source>
</evidence>
<accession>A0A0R3TT27</accession>
<dbReference type="EMBL" id="UZAE01013244">
    <property type="protein sequence ID" value="VDO08909.1"/>
    <property type="molecule type" value="Genomic_DNA"/>
</dbReference>
<feature type="domain" description="BPTI/Kunitz inhibitor" evidence="6">
    <location>
        <begin position="47"/>
        <end position="97"/>
    </location>
</feature>
<dbReference type="GO" id="GO:0005615">
    <property type="term" value="C:extracellular space"/>
    <property type="evidence" value="ECO:0007669"/>
    <property type="project" value="TreeGrafter"/>
</dbReference>
<evidence type="ECO:0000313" key="7">
    <source>
        <dbReference type="EMBL" id="VDO08909.1"/>
    </source>
</evidence>
<dbReference type="PROSITE" id="PS00280">
    <property type="entry name" value="BPTI_KUNITZ_1"/>
    <property type="match status" value="1"/>
</dbReference>
<keyword evidence="5" id="KW-0472">Membrane</keyword>
<evidence type="ECO:0000256" key="5">
    <source>
        <dbReference type="SAM" id="Phobius"/>
    </source>
</evidence>
<comment type="subcellular location">
    <subcellularLocation>
        <location evidence="1">Secreted</location>
    </subcellularLocation>
</comment>
<evidence type="ECO:0000313" key="9">
    <source>
        <dbReference type="WBParaSite" id="HNAJ_0001084201-mRNA-1"/>
    </source>
</evidence>
<dbReference type="InterPro" id="IPR020901">
    <property type="entry name" value="Prtase_inh_Kunz-CS"/>
</dbReference>
<evidence type="ECO:0000256" key="1">
    <source>
        <dbReference type="ARBA" id="ARBA00004613"/>
    </source>
</evidence>
<gene>
    <name evidence="7" type="ORF">HNAJ_LOCUS10837</name>
</gene>
<organism evidence="9">
    <name type="scientific">Rodentolepis nana</name>
    <name type="common">Dwarf tapeworm</name>
    <name type="synonym">Hymenolepis nana</name>
    <dbReference type="NCBI Taxonomy" id="102285"/>
    <lineage>
        <taxon>Eukaryota</taxon>
        <taxon>Metazoa</taxon>
        <taxon>Spiralia</taxon>
        <taxon>Lophotrochozoa</taxon>
        <taxon>Platyhelminthes</taxon>
        <taxon>Cestoda</taxon>
        <taxon>Eucestoda</taxon>
        <taxon>Cyclophyllidea</taxon>
        <taxon>Hymenolepididae</taxon>
        <taxon>Rodentolepis</taxon>
    </lineage>
</organism>
<dbReference type="AlphaFoldDB" id="A0A0R3TT27"/>
<evidence type="ECO:0000256" key="3">
    <source>
        <dbReference type="ARBA" id="ARBA00022656"/>
    </source>
</evidence>
<keyword evidence="3" id="KW-0800">Toxin</keyword>
<proteinExistence type="predicted"/>
<evidence type="ECO:0000313" key="8">
    <source>
        <dbReference type="Proteomes" id="UP000278807"/>
    </source>
</evidence>